<dbReference type="AlphaFoldDB" id="A0A518GEI7"/>
<dbReference type="CDD" id="cd01399">
    <property type="entry name" value="GlcN6P_deaminase"/>
    <property type="match status" value="1"/>
</dbReference>
<dbReference type="EMBL" id="CP036298">
    <property type="protein sequence ID" value="QDV27011.1"/>
    <property type="molecule type" value="Genomic_DNA"/>
</dbReference>
<dbReference type="GO" id="GO:0005975">
    <property type="term" value="P:carbohydrate metabolic process"/>
    <property type="evidence" value="ECO:0007669"/>
    <property type="project" value="InterPro"/>
</dbReference>
<reference evidence="2 3" key="1">
    <citation type="submission" date="2019-02" db="EMBL/GenBank/DDBJ databases">
        <title>Deep-cultivation of Planctomycetes and their phenomic and genomic characterization uncovers novel biology.</title>
        <authorList>
            <person name="Wiegand S."/>
            <person name="Jogler M."/>
            <person name="Boedeker C."/>
            <person name="Pinto D."/>
            <person name="Vollmers J."/>
            <person name="Rivas-Marin E."/>
            <person name="Kohn T."/>
            <person name="Peeters S.H."/>
            <person name="Heuer A."/>
            <person name="Rast P."/>
            <person name="Oberbeckmann S."/>
            <person name="Bunk B."/>
            <person name="Jeske O."/>
            <person name="Meyerdierks A."/>
            <person name="Storesund J.E."/>
            <person name="Kallscheuer N."/>
            <person name="Luecker S."/>
            <person name="Lage O.M."/>
            <person name="Pohl T."/>
            <person name="Merkel B.J."/>
            <person name="Hornburger P."/>
            <person name="Mueller R.-W."/>
            <person name="Bruemmer F."/>
            <person name="Labrenz M."/>
            <person name="Spormann A.M."/>
            <person name="Op den Camp H."/>
            <person name="Overmann J."/>
            <person name="Amann R."/>
            <person name="Jetten M.S.M."/>
            <person name="Mascher T."/>
            <person name="Medema M.H."/>
            <person name="Devos D.P."/>
            <person name="Kaster A.-K."/>
            <person name="Ovreas L."/>
            <person name="Rohde M."/>
            <person name="Galperin M.Y."/>
            <person name="Jogler C."/>
        </authorList>
    </citation>
    <scope>NUCLEOTIDE SEQUENCE [LARGE SCALE GENOMIC DNA]</scope>
    <source>
        <strain evidence="2 3">Q31a</strain>
    </source>
</reference>
<evidence type="ECO:0000313" key="3">
    <source>
        <dbReference type="Proteomes" id="UP000318017"/>
    </source>
</evidence>
<dbReference type="InterPro" id="IPR006148">
    <property type="entry name" value="Glc/Gal-6P_isomerase"/>
</dbReference>
<keyword evidence="2" id="KW-0378">Hydrolase</keyword>
<dbReference type="GO" id="GO:0005737">
    <property type="term" value="C:cytoplasm"/>
    <property type="evidence" value="ECO:0007669"/>
    <property type="project" value="TreeGrafter"/>
</dbReference>
<organism evidence="2 3">
    <name type="scientific">Aureliella helgolandensis</name>
    <dbReference type="NCBI Taxonomy" id="2527968"/>
    <lineage>
        <taxon>Bacteria</taxon>
        <taxon>Pseudomonadati</taxon>
        <taxon>Planctomycetota</taxon>
        <taxon>Planctomycetia</taxon>
        <taxon>Pirellulales</taxon>
        <taxon>Pirellulaceae</taxon>
        <taxon>Aureliella</taxon>
    </lineage>
</organism>
<keyword evidence="3" id="KW-1185">Reference proteome</keyword>
<dbReference type="InterPro" id="IPR004547">
    <property type="entry name" value="Glucosamine6P_isomerase"/>
</dbReference>
<gene>
    <name evidence="2" type="primary">nagB_4</name>
    <name evidence="2" type="ORF">Q31a_53920</name>
</gene>
<sequence>MKIVIAPDRAELGHFTAQRAAETLRDALASRDECNLVIATGSSQFEVLDSLTQQPDIDWSRVNGFHLDEYLGIGRDHAASFSGYLASRFVDRLPLKSFYYLDGLLPPETLQANAEQMLQGRQIDLLLCGIGENGHLAFNDPPADFSAKACYHLVDLDEACRRQQVGEGWFDSLESVPTRAISMTVSQILRADKIYCSVPDRRKAEAVKASIESEISPNCPATALRQHQDVTLVLDEPSASLLSDDVRAGCRHTDAPLA</sequence>
<dbReference type="GO" id="GO:0004342">
    <property type="term" value="F:glucosamine-6-phosphate deaminase activity"/>
    <property type="evidence" value="ECO:0007669"/>
    <property type="project" value="UniProtKB-EC"/>
</dbReference>
<evidence type="ECO:0000313" key="2">
    <source>
        <dbReference type="EMBL" id="QDV27011.1"/>
    </source>
</evidence>
<dbReference type="SUPFAM" id="SSF100950">
    <property type="entry name" value="NagB/RpiA/CoA transferase-like"/>
    <property type="match status" value="1"/>
</dbReference>
<name>A0A518GEI7_9BACT</name>
<dbReference type="InterPro" id="IPR037171">
    <property type="entry name" value="NagB/RpiA_transferase-like"/>
</dbReference>
<dbReference type="PANTHER" id="PTHR11280:SF6">
    <property type="entry name" value="GLUCOSAMINE-6-PHOSPHATE ISOMERASE NAGB"/>
    <property type="match status" value="1"/>
</dbReference>
<evidence type="ECO:0000259" key="1">
    <source>
        <dbReference type="Pfam" id="PF01182"/>
    </source>
</evidence>
<dbReference type="GO" id="GO:0006043">
    <property type="term" value="P:glucosamine catabolic process"/>
    <property type="evidence" value="ECO:0007669"/>
    <property type="project" value="TreeGrafter"/>
</dbReference>
<dbReference type="GO" id="GO:0042802">
    <property type="term" value="F:identical protein binding"/>
    <property type="evidence" value="ECO:0007669"/>
    <property type="project" value="TreeGrafter"/>
</dbReference>
<protein>
    <submittedName>
        <fullName evidence="2">Glucosamine-6-phosphate deaminase 1</fullName>
        <ecNumber evidence="2">3.5.99.6</ecNumber>
    </submittedName>
</protein>
<dbReference type="Gene3D" id="3.40.50.1360">
    <property type="match status" value="1"/>
</dbReference>
<accession>A0A518GEI7</accession>
<dbReference type="GO" id="GO:0006046">
    <property type="term" value="P:N-acetylglucosamine catabolic process"/>
    <property type="evidence" value="ECO:0007669"/>
    <property type="project" value="TreeGrafter"/>
</dbReference>
<dbReference type="RefSeq" id="WP_197355623.1">
    <property type="nucleotide sequence ID" value="NZ_CP036298.1"/>
</dbReference>
<dbReference type="KEGG" id="ahel:Q31a_53920"/>
<dbReference type="EC" id="3.5.99.6" evidence="2"/>
<dbReference type="GO" id="GO:0019262">
    <property type="term" value="P:N-acetylneuraminate catabolic process"/>
    <property type="evidence" value="ECO:0007669"/>
    <property type="project" value="TreeGrafter"/>
</dbReference>
<dbReference type="Proteomes" id="UP000318017">
    <property type="component" value="Chromosome"/>
</dbReference>
<dbReference type="PANTHER" id="PTHR11280">
    <property type="entry name" value="GLUCOSAMINE-6-PHOSPHATE ISOMERASE"/>
    <property type="match status" value="1"/>
</dbReference>
<dbReference type="Pfam" id="PF01182">
    <property type="entry name" value="Glucosamine_iso"/>
    <property type="match status" value="1"/>
</dbReference>
<feature type="domain" description="Glucosamine/galactosamine-6-phosphate isomerase" evidence="1">
    <location>
        <begin position="7"/>
        <end position="230"/>
    </location>
</feature>
<proteinExistence type="predicted"/>